<dbReference type="PANTHER" id="PTHR43685">
    <property type="entry name" value="GLYCOSYLTRANSFERASE"/>
    <property type="match status" value="1"/>
</dbReference>
<dbReference type="Proteomes" id="UP001206206">
    <property type="component" value="Unassembled WGS sequence"/>
</dbReference>
<dbReference type="Pfam" id="PF13641">
    <property type="entry name" value="Glyco_tranf_2_3"/>
    <property type="match status" value="1"/>
</dbReference>
<dbReference type="SUPFAM" id="SSF53448">
    <property type="entry name" value="Nucleotide-diphospho-sugar transferases"/>
    <property type="match status" value="1"/>
</dbReference>
<dbReference type="InterPro" id="IPR029044">
    <property type="entry name" value="Nucleotide-diphossugar_trans"/>
</dbReference>
<name>A0ABT1PM57_9ACTN</name>
<feature type="region of interest" description="Disordered" evidence="1">
    <location>
        <begin position="1081"/>
        <end position="1113"/>
    </location>
</feature>
<feature type="transmembrane region" description="Helical" evidence="2">
    <location>
        <begin position="553"/>
        <end position="571"/>
    </location>
</feature>
<accession>A0ABT1PM57</accession>
<evidence type="ECO:0000256" key="2">
    <source>
        <dbReference type="SAM" id="Phobius"/>
    </source>
</evidence>
<feature type="transmembrane region" description="Helical" evidence="2">
    <location>
        <begin position="443"/>
        <end position="462"/>
    </location>
</feature>
<feature type="compositionally biased region" description="Basic and acidic residues" evidence="1">
    <location>
        <begin position="1245"/>
        <end position="1262"/>
    </location>
</feature>
<evidence type="ECO:0000313" key="4">
    <source>
        <dbReference type="Proteomes" id="UP001206206"/>
    </source>
</evidence>
<feature type="transmembrane region" description="Helical" evidence="2">
    <location>
        <begin position="763"/>
        <end position="781"/>
    </location>
</feature>
<dbReference type="InterPro" id="IPR050834">
    <property type="entry name" value="Glycosyltransf_2"/>
</dbReference>
<dbReference type="EMBL" id="JANFNH010000067">
    <property type="protein sequence ID" value="MCQ4046448.1"/>
    <property type="molecule type" value="Genomic_DNA"/>
</dbReference>
<feature type="transmembrane region" description="Helical" evidence="2">
    <location>
        <begin position="660"/>
        <end position="678"/>
    </location>
</feature>
<evidence type="ECO:0000313" key="3">
    <source>
        <dbReference type="EMBL" id="MCQ4046448.1"/>
    </source>
</evidence>
<protein>
    <submittedName>
        <fullName evidence="3">Glycosyltransferase</fullName>
        <ecNumber evidence="3">2.4.-.-</ecNumber>
    </submittedName>
</protein>
<proteinExistence type="predicted"/>
<keyword evidence="4" id="KW-1185">Reference proteome</keyword>
<dbReference type="PANTHER" id="PTHR43685:SF3">
    <property type="entry name" value="SLR2126 PROTEIN"/>
    <property type="match status" value="1"/>
</dbReference>
<keyword evidence="2" id="KW-0812">Transmembrane</keyword>
<feature type="compositionally biased region" description="Low complexity" evidence="1">
    <location>
        <begin position="1081"/>
        <end position="1092"/>
    </location>
</feature>
<keyword evidence="3" id="KW-0808">Transferase</keyword>
<dbReference type="EC" id="2.4.-.-" evidence="3"/>
<comment type="caution">
    <text evidence="3">The sequence shown here is derived from an EMBL/GenBank/DDBJ whole genome shotgun (WGS) entry which is preliminary data.</text>
</comment>
<gene>
    <name evidence="3" type="ORF">NON19_31450</name>
</gene>
<keyword evidence="2" id="KW-0472">Membrane</keyword>
<sequence>MSVHSQQGAYSARTPEPEFPRHIVTAVLVAHDGARWLPDALAGLLGQTRPVQSVVACDTGSADDTDRLLTEAVGADRVLHLARRTGFGAAVAEAVQTFGPVPPEELPYLQPPSAWDPVTRTWNDDAYEQQDQPRPEPVQWLWLLHDDCEPAPDALAELLRVADSSPSAAVVGPKIRSWYDRRALLEVGVSIARSGRRWTGLERREQDQGQHDQVRQVLSVSSAGMLVRRDVWEQLGGFDRRLPLMRDDVDFCWRVHSAGHTVLVAPDAVLRHAEAASRERRTVDCAGRSSANPHRVDKAGAVYTLLANTRGVLLPYVLLRVVLSTLLRTLGYLVGKVPGQALDEVTGLIGVLLRPGRLLGGRRRRGRPAVAAAELRPLFPPPGATLRASVEQVYSNLSGRSEPDSSSAGRHGGAVESGPGDEDADFLDVEQFARLRRIARKPAPMLFVVLLLVSLVACRSLLGSGALTGGALLPAPGGASDLWGAYAGAWHAVGTGNTQAAPPYLAVVALLSSLLLGSTGLALTLLLVCSVPLAGLTAYFASRPLVDSRLLRAWGAVAYAFLPAATGALAAGRLGTAVLAILLPLMARAAVAASGLQLGGAAISRGVRPSWRATWAFALLLTVTTAFTPVVWPIAVVLAVVVLVLRVVRGHGGLLLPQALRFLAVLATPLVLLAPWSVTLLAHPSFFLREAGLPYRDGAASPLDLVMLSPGGPKASTGVLLAGLVLAGLAALLRDGRRLAVLTAWAVALAGLLAAAVQNGYRWPGPTTVLYGLALIAAAVVGAEDAKARISAAGFGWRQPVAGLIALAAAAAPLIAAVGWMVNGAAGPLQRRDATQVPAFVAEESSTADQARTLVLAGDPGHVRYVLVRGSGARMGDGEIAAEAGHDPRLDGVVANLVAGSGGDQTSQLGGYAVRYVLLQPGAPAEMGRVLDSTPGLTRLSQSGGTALWRLNDNVSRITIVAPKGGAAAAAPVSVAAGKVEAHTTIPSGPAGRTLRIADSADAGWQATLDGKPLTPTTVDGWAQGFQLPANGGKLDLTFDDPMTHTLWLWGQAFLALVVVVLALPGRRRDMDDDLPEEGLATAAASSPAQAAGGEGRRARRLRAEAERAAAEPLAAEPVVDDFEPVAAEPVADDFQPFGAAEPLEHSEPSGHEPYVPHQAGAPEPDPYGAAPQVPHQQQGYEEWNGYAYPAGYDPYTGQYQPQPPYSGAEYGSNGEYAGYPDGTYQGGEYADPYGYQQPAPPYDPAHDAGEFGHRRDGSDQQ</sequence>
<keyword evidence="3" id="KW-0328">Glycosyltransferase</keyword>
<evidence type="ECO:0000256" key="1">
    <source>
        <dbReference type="SAM" id="MobiDB-lite"/>
    </source>
</evidence>
<feature type="transmembrane region" description="Helical" evidence="2">
    <location>
        <begin position="615"/>
        <end position="648"/>
    </location>
</feature>
<feature type="compositionally biased region" description="Low complexity" evidence="1">
    <location>
        <begin position="1192"/>
        <end position="1201"/>
    </location>
</feature>
<dbReference type="Gene3D" id="3.90.550.10">
    <property type="entry name" value="Spore Coat Polysaccharide Biosynthesis Protein SpsA, Chain A"/>
    <property type="match status" value="1"/>
</dbReference>
<feature type="transmembrane region" description="Helical" evidence="2">
    <location>
        <begin position="801"/>
        <end position="822"/>
    </location>
</feature>
<feature type="region of interest" description="Disordered" evidence="1">
    <location>
        <begin position="397"/>
        <end position="422"/>
    </location>
</feature>
<dbReference type="RefSeq" id="WP_255932690.1">
    <property type="nucleotide sequence ID" value="NZ_JANFNH010000067.1"/>
</dbReference>
<feature type="transmembrane region" description="Helical" evidence="2">
    <location>
        <begin position="523"/>
        <end position="541"/>
    </location>
</feature>
<feature type="transmembrane region" description="Helical" evidence="2">
    <location>
        <begin position="715"/>
        <end position="732"/>
    </location>
</feature>
<feature type="region of interest" description="Disordered" evidence="1">
    <location>
        <begin position="1140"/>
        <end position="1262"/>
    </location>
</feature>
<keyword evidence="2" id="KW-1133">Transmembrane helix</keyword>
<organism evidence="3 4">
    <name type="scientific">Streptantibioticus rubrisoli</name>
    <dbReference type="NCBI Taxonomy" id="1387313"/>
    <lineage>
        <taxon>Bacteria</taxon>
        <taxon>Bacillati</taxon>
        <taxon>Actinomycetota</taxon>
        <taxon>Actinomycetes</taxon>
        <taxon>Kitasatosporales</taxon>
        <taxon>Streptomycetaceae</taxon>
        <taxon>Streptantibioticus</taxon>
    </lineage>
</organism>
<reference evidence="3 4" key="1">
    <citation type="submission" date="2022-06" db="EMBL/GenBank/DDBJ databases">
        <title>Draft genome sequence of type strain Streptomyces rubrisoli DSM 42083.</title>
        <authorList>
            <person name="Duangmal K."/>
            <person name="Klaysubun C."/>
        </authorList>
    </citation>
    <scope>NUCLEOTIDE SEQUENCE [LARGE SCALE GENOMIC DNA]</scope>
    <source>
        <strain evidence="3 4">DSM 42083</strain>
    </source>
</reference>
<feature type="transmembrane region" description="Helical" evidence="2">
    <location>
        <begin position="739"/>
        <end position="757"/>
    </location>
</feature>
<dbReference type="GO" id="GO:0016757">
    <property type="term" value="F:glycosyltransferase activity"/>
    <property type="evidence" value="ECO:0007669"/>
    <property type="project" value="UniProtKB-KW"/>
</dbReference>
<feature type="compositionally biased region" description="Polar residues" evidence="1">
    <location>
        <begin position="397"/>
        <end position="408"/>
    </location>
</feature>